<evidence type="ECO:0000256" key="1">
    <source>
        <dbReference type="ARBA" id="ARBA00023015"/>
    </source>
</evidence>
<keyword evidence="2" id="KW-0238">DNA-binding</keyword>
<dbReference type="PANTHER" id="PTHR44688:SF16">
    <property type="entry name" value="DNA-BINDING TRANSCRIPTIONAL ACTIVATOR DEVR_DOSR"/>
    <property type="match status" value="1"/>
</dbReference>
<name>A0ABW3CLM9_9ACTN</name>
<organism evidence="5 6">
    <name type="scientific">Actinomadura adrarensis</name>
    <dbReference type="NCBI Taxonomy" id="1819600"/>
    <lineage>
        <taxon>Bacteria</taxon>
        <taxon>Bacillati</taxon>
        <taxon>Actinomycetota</taxon>
        <taxon>Actinomycetes</taxon>
        <taxon>Streptosporangiales</taxon>
        <taxon>Thermomonosporaceae</taxon>
        <taxon>Actinomadura</taxon>
    </lineage>
</organism>
<evidence type="ECO:0000313" key="5">
    <source>
        <dbReference type="EMBL" id="MFD0855448.1"/>
    </source>
</evidence>
<reference evidence="6" key="1">
    <citation type="journal article" date="2019" name="Int. J. Syst. Evol. Microbiol.">
        <title>The Global Catalogue of Microorganisms (GCM) 10K type strain sequencing project: providing services to taxonomists for standard genome sequencing and annotation.</title>
        <authorList>
            <consortium name="The Broad Institute Genomics Platform"/>
            <consortium name="The Broad Institute Genome Sequencing Center for Infectious Disease"/>
            <person name="Wu L."/>
            <person name="Ma J."/>
        </authorList>
    </citation>
    <scope>NUCLEOTIDE SEQUENCE [LARGE SCALE GENOMIC DNA]</scope>
    <source>
        <strain evidence="6">JCM 31696</strain>
    </source>
</reference>
<gene>
    <name evidence="5" type="ORF">ACFQ07_24615</name>
</gene>
<dbReference type="Proteomes" id="UP001597083">
    <property type="component" value="Unassembled WGS sequence"/>
</dbReference>
<sequence>RRTEAREHLRTAFDMFTGMGMAAFADRAARELQATGESARKRKVESNDELTPQEAQIAALARTGLTNKEIATRLYVSPRTVEYHLRKVFTKRGIASRHELQDDF</sequence>
<feature type="non-terminal residue" evidence="5">
    <location>
        <position position="1"/>
    </location>
</feature>
<dbReference type="PROSITE" id="PS50043">
    <property type="entry name" value="HTH_LUXR_2"/>
    <property type="match status" value="1"/>
</dbReference>
<dbReference type="Gene3D" id="1.10.10.10">
    <property type="entry name" value="Winged helix-like DNA-binding domain superfamily/Winged helix DNA-binding domain"/>
    <property type="match status" value="1"/>
</dbReference>
<feature type="domain" description="HTH luxR-type" evidence="4">
    <location>
        <begin position="43"/>
        <end position="104"/>
    </location>
</feature>
<protein>
    <submittedName>
        <fullName evidence="5">Helix-turn-helix transcriptional regulator</fullName>
    </submittedName>
</protein>
<dbReference type="Pfam" id="PF00196">
    <property type="entry name" value="GerE"/>
    <property type="match status" value="1"/>
</dbReference>
<dbReference type="InterPro" id="IPR000792">
    <property type="entry name" value="Tscrpt_reg_LuxR_C"/>
</dbReference>
<evidence type="ECO:0000256" key="2">
    <source>
        <dbReference type="ARBA" id="ARBA00023125"/>
    </source>
</evidence>
<proteinExistence type="predicted"/>
<dbReference type="InterPro" id="IPR016032">
    <property type="entry name" value="Sig_transdc_resp-reg_C-effctor"/>
</dbReference>
<evidence type="ECO:0000259" key="4">
    <source>
        <dbReference type="PROSITE" id="PS50043"/>
    </source>
</evidence>
<keyword evidence="6" id="KW-1185">Reference proteome</keyword>
<keyword evidence="3" id="KW-0804">Transcription</keyword>
<evidence type="ECO:0000313" key="6">
    <source>
        <dbReference type="Proteomes" id="UP001597083"/>
    </source>
</evidence>
<accession>A0ABW3CLM9</accession>
<dbReference type="PRINTS" id="PR00038">
    <property type="entry name" value="HTHLUXR"/>
</dbReference>
<dbReference type="SMART" id="SM00421">
    <property type="entry name" value="HTH_LUXR"/>
    <property type="match status" value="1"/>
</dbReference>
<dbReference type="EMBL" id="JBHTIR010003590">
    <property type="protein sequence ID" value="MFD0855448.1"/>
    <property type="molecule type" value="Genomic_DNA"/>
</dbReference>
<comment type="caution">
    <text evidence="5">The sequence shown here is derived from an EMBL/GenBank/DDBJ whole genome shotgun (WGS) entry which is preliminary data.</text>
</comment>
<dbReference type="InterPro" id="IPR036388">
    <property type="entry name" value="WH-like_DNA-bd_sf"/>
</dbReference>
<dbReference type="PANTHER" id="PTHR44688">
    <property type="entry name" value="DNA-BINDING TRANSCRIPTIONAL ACTIVATOR DEVR_DOSR"/>
    <property type="match status" value="1"/>
</dbReference>
<dbReference type="CDD" id="cd06170">
    <property type="entry name" value="LuxR_C_like"/>
    <property type="match status" value="1"/>
</dbReference>
<keyword evidence="1" id="KW-0805">Transcription regulation</keyword>
<evidence type="ECO:0000256" key="3">
    <source>
        <dbReference type="ARBA" id="ARBA00023163"/>
    </source>
</evidence>
<dbReference type="SUPFAM" id="SSF46894">
    <property type="entry name" value="C-terminal effector domain of the bipartite response regulators"/>
    <property type="match status" value="1"/>
</dbReference>